<evidence type="ECO:0008006" key="5">
    <source>
        <dbReference type="Google" id="ProtNLM"/>
    </source>
</evidence>
<gene>
    <name evidence="3" type="ORF">FTUN_4239</name>
</gene>
<feature type="chain" id="PRO_5026887432" description="Lipoprotein" evidence="2">
    <location>
        <begin position="25"/>
        <end position="188"/>
    </location>
</feature>
<dbReference type="KEGG" id="ftj:FTUN_4239"/>
<evidence type="ECO:0000313" key="3">
    <source>
        <dbReference type="EMBL" id="QJW96682.1"/>
    </source>
</evidence>
<accession>A0A6M5YUX5</accession>
<dbReference type="EMBL" id="CP053452">
    <property type="protein sequence ID" value="QJW96682.1"/>
    <property type="molecule type" value="Genomic_DNA"/>
</dbReference>
<sequence length="188" mass="21351">MNRLHIVFGSLMGLALAGCGPLQAPLPARLDDGQQKAVNESWEQTLSPVDRFSKQSLLDFLLLTNTYQFGVDKLEFRSEKSFSGGVVVMEVRFDRSSPERDLFTVTVQDRPGKVLRQERYGREQIERSYSELHIEAGVIRHKRDQGIASPEELRKLEAYEARHALVNSVLPAPPEDKGKKPHDQRPKK</sequence>
<proteinExistence type="predicted"/>
<feature type="signal peptide" evidence="2">
    <location>
        <begin position="1"/>
        <end position="24"/>
    </location>
</feature>
<name>A0A6M5YUX5_9BACT</name>
<evidence type="ECO:0000256" key="1">
    <source>
        <dbReference type="SAM" id="MobiDB-lite"/>
    </source>
</evidence>
<protein>
    <recommendedName>
        <fullName evidence="5">Lipoprotein</fullName>
    </recommendedName>
</protein>
<feature type="region of interest" description="Disordered" evidence="1">
    <location>
        <begin position="167"/>
        <end position="188"/>
    </location>
</feature>
<keyword evidence="4" id="KW-1185">Reference proteome</keyword>
<dbReference type="Proteomes" id="UP000503447">
    <property type="component" value="Chromosome"/>
</dbReference>
<keyword evidence="2" id="KW-0732">Signal</keyword>
<feature type="compositionally biased region" description="Basic and acidic residues" evidence="1">
    <location>
        <begin position="174"/>
        <end position="188"/>
    </location>
</feature>
<reference evidence="4" key="1">
    <citation type="submission" date="2020-05" db="EMBL/GenBank/DDBJ databases">
        <title>Frigoriglobus tundricola gen. nov., sp. nov., a psychrotolerant cellulolytic planctomycete of the family Gemmataceae with two divergent copies of 16S rRNA gene.</title>
        <authorList>
            <person name="Kulichevskaya I.S."/>
            <person name="Ivanova A.A."/>
            <person name="Naumoff D.G."/>
            <person name="Beletsky A.V."/>
            <person name="Rijpstra W.I.C."/>
            <person name="Sinninghe Damste J.S."/>
            <person name="Mardanov A.V."/>
            <person name="Ravin N.V."/>
            <person name="Dedysh S.N."/>
        </authorList>
    </citation>
    <scope>NUCLEOTIDE SEQUENCE [LARGE SCALE GENOMIC DNA]</scope>
    <source>
        <strain evidence="4">PL17</strain>
    </source>
</reference>
<dbReference type="PROSITE" id="PS51257">
    <property type="entry name" value="PROKAR_LIPOPROTEIN"/>
    <property type="match status" value="1"/>
</dbReference>
<dbReference type="AlphaFoldDB" id="A0A6M5YUX5"/>
<evidence type="ECO:0000313" key="4">
    <source>
        <dbReference type="Proteomes" id="UP000503447"/>
    </source>
</evidence>
<organism evidence="3 4">
    <name type="scientific">Frigoriglobus tundricola</name>
    <dbReference type="NCBI Taxonomy" id="2774151"/>
    <lineage>
        <taxon>Bacteria</taxon>
        <taxon>Pseudomonadati</taxon>
        <taxon>Planctomycetota</taxon>
        <taxon>Planctomycetia</taxon>
        <taxon>Gemmatales</taxon>
        <taxon>Gemmataceae</taxon>
        <taxon>Frigoriglobus</taxon>
    </lineage>
</organism>
<evidence type="ECO:0000256" key="2">
    <source>
        <dbReference type="SAM" id="SignalP"/>
    </source>
</evidence>